<accession>A0A4Y7RIS1</accession>
<dbReference type="RefSeq" id="WP_134217421.1">
    <property type="nucleotide sequence ID" value="NZ_QFGA01000001.1"/>
</dbReference>
<proteinExistence type="predicted"/>
<comment type="caution">
    <text evidence="2">The sequence shown here is derived from an EMBL/GenBank/DDBJ whole genome shotgun (WGS) entry which is preliminary data.</text>
</comment>
<sequence>MKKYWIIPFVILIALVGAWFFRWEKGPTQTKDGLTVIYLRDRWTCQSWVKFYGVSGGRLYSGEMRPVVSPNDIANRKLKILNSSETTQRKLDLNKQIDDYNKEKSQHHFAHLTYFELVKKNKELADMKNGNRFSFLLPIDEISRHQEYEQGISENIIYEQDLWIDANEKYNKAKSELANQPKNAEERAESELRTWAWQVRKIATGIWAGLLLLTILITVILLKQDKKTT</sequence>
<protein>
    <submittedName>
        <fullName evidence="2">Uncharacterized protein</fullName>
    </submittedName>
</protein>
<dbReference type="EMBL" id="QFGA01000001">
    <property type="protein sequence ID" value="TEB08619.1"/>
    <property type="molecule type" value="Genomic_DNA"/>
</dbReference>
<feature type="transmembrane region" description="Helical" evidence="1">
    <location>
        <begin position="202"/>
        <end position="222"/>
    </location>
</feature>
<evidence type="ECO:0000313" key="2">
    <source>
        <dbReference type="EMBL" id="TEB08619.1"/>
    </source>
</evidence>
<reference evidence="2 3" key="1">
    <citation type="journal article" date="2018" name="Environ. Microbiol.">
        <title>Novel energy conservation strategies and behaviour of Pelotomaculum schinkii driving syntrophic propionate catabolism.</title>
        <authorList>
            <person name="Hidalgo-Ahumada C.A.P."/>
            <person name="Nobu M.K."/>
            <person name="Narihiro T."/>
            <person name="Tamaki H."/>
            <person name="Liu W.T."/>
            <person name="Kamagata Y."/>
            <person name="Stams A.J.M."/>
            <person name="Imachi H."/>
            <person name="Sousa D.Z."/>
        </authorList>
    </citation>
    <scope>NUCLEOTIDE SEQUENCE [LARGE SCALE GENOMIC DNA]</scope>
    <source>
        <strain evidence="2 3">HH</strain>
    </source>
</reference>
<evidence type="ECO:0000313" key="3">
    <source>
        <dbReference type="Proteomes" id="UP000298324"/>
    </source>
</evidence>
<keyword evidence="1" id="KW-0812">Transmembrane</keyword>
<dbReference type="AlphaFoldDB" id="A0A4Y7RIS1"/>
<keyword evidence="1" id="KW-1133">Transmembrane helix</keyword>
<feature type="transmembrane region" description="Helical" evidence="1">
    <location>
        <begin position="6"/>
        <end position="23"/>
    </location>
</feature>
<organism evidence="2 3">
    <name type="scientific">Pelotomaculum schinkii</name>
    <dbReference type="NCBI Taxonomy" id="78350"/>
    <lineage>
        <taxon>Bacteria</taxon>
        <taxon>Bacillati</taxon>
        <taxon>Bacillota</taxon>
        <taxon>Clostridia</taxon>
        <taxon>Eubacteriales</taxon>
        <taxon>Desulfotomaculaceae</taxon>
        <taxon>Pelotomaculum</taxon>
    </lineage>
</organism>
<keyword evidence="3" id="KW-1185">Reference proteome</keyword>
<keyword evidence="1" id="KW-0472">Membrane</keyword>
<name>A0A4Y7RIS1_9FIRM</name>
<gene>
    <name evidence="2" type="ORF">Psch_02185</name>
</gene>
<evidence type="ECO:0000256" key="1">
    <source>
        <dbReference type="SAM" id="Phobius"/>
    </source>
</evidence>
<dbReference type="Proteomes" id="UP000298324">
    <property type="component" value="Unassembled WGS sequence"/>
</dbReference>